<keyword evidence="6 13" id="KW-0808">Transferase</keyword>
<dbReference type="PRINTS" id="PR00958">
    <property type="entry name" value="HOMSERKINASE"/>
</dbReference>
<evidence type="ECO:0000259" key="14">
    <source>
        <dbReference type="Pfam" id="PF00288"/>
    </source>
</evidence>
<evidence type="ECO:0000256" key="3">
    <source>
        <dbReference type="ARBA" id="ARBA00012078"/>
    </source>
</evidence>
<dbReference type="InterPro" id="IPR036554">
    <property type="entry name" value="GHMP_kinase_C_sf"/>
</dbReference>
<dbReference type="PROSITE" id="PS00627">
    <property type="entry name" value="GHMP_KINASES_ATP"/>
    <property type="match status" value="1"/>
</dbReference>
<dbReference type="EMBL" id="LGCI01000011">
    <property type="protein sequence ID" value="KOY80421.1"/>
    <property type="molecule type" value="Genomic_DNA"/>
</dbReference>
<evidence type="ECO:0000313" key="16">
    <source>
        <dbReference type="EMBL" id="KOY80421.1"/>
    </source>
</evidence>
<name>A0A0N0CUM7_9BACI</name>
<organism evidence="16 17">
    <name type="scientific">Lysinibacillus macroides</name>
    <dbReference type="NCBI Taxonomy" id="33935"/>
    <lineage>
        <taxon>Bacteria</taxon>
        <taxon>Bacillati</taxon>
        <taxon>Bacillota</taxon>
        <taxon>Bacilli</taxon>
        <taxon>Bacillales</taxon>
        <taxon>Bacillaceae</taxon>
        <taxon>Lysinibacillus</taxon>
    </lineage>
</organism>
<evidence type="ECO:0000313" key="17">
    <source>
        <dbReference type="Proteomes" id="UP000037977"/>
    </source>
</evidence>
<evidence type="ECO:0000256" key="1">
    <source>
        <dbReference type="ARBA" id="ARBA00005015"/>
    </source>
</evidence>
<dbReference type="InterPro" id="IPR020568">
    <property type="entry name" value="Ribosomal_Su5_D2-typ_SF"/>
</dbReference>
<comment type="function">
    <text evidence="12 13">Catalyzes the ATP-dependent phosphorylation of L-homoserine to L-homoserine phosphate.</text>
</comment>
<evidence type="ECO:0000256" key="8">
    <source>
        <dbReference type="ARBA" id="ARBA00022741"/>
    </source>
</evidence>
<accession>A0A0N0CUM7</accession>
<evidence type="ECO:0000256" key="12">
    <source>
        <dbReference type="ARBA" id="ARBA00049954"/>
    </source>
</evidence>
<dbReference type="Pfam" id="PF00288">
    <property type="entry name" value="GHMP_kinases_N"/>
    <property type="match status" value="1"/>
</dbReference>
<dbReference type="SUPFAM" id="SSF54211">
    <property type="entry name" value="Ribosomal protein S5 domain 2-like"/>
    <property type="match status" value="1"/>
</dbReference>
<dbReference type="PIRSF" id="PIRSF000676">
    <property type="entry name" value="Homoser_kin"/>
    <property type="match status" value="1"/>
</dbReference>
<dbReference type="GO" id="GO:0009088">
    <property type="term" value="P:threonine biosynthetic process"/>
    <property type="evidence" value="ECO:0007669"/>
    <property type="project" value="UniProtKB-UniRule"/>
</dbReference>
<evidence type="ECO:0000256" key="2">
    <source>
        <dbReference type="ARBA" id="ARBA00007370"/>
    </source>
</evidence>
<dbReference type="PANTHER" id="PTHR20861">
    <property type="entry name" value="HOMOSERINE/4-DIPHOSPHOCYTIDYL-2-C-METHYL-D-ERYTHRITOL KINASE"/>
    <property type="match status" value="1"/>
</dbReference>
<dbReference type="GO" id="GO:0005524">
    <property type="term" value="F:ATP binding"/>
    <property type="evidence" value="ECO:0007669"/>
    <property type="project" value="UniProtKB-UniRule"/>
</dbReference>
<keyword evidence="9 13" id="KW-0418">Kinase</keyword>
<dbReference type="InterPro" id="IPR014721">
    <property type="entry name" value="Ribsml_uS5_D2-typ_fold_subgr"/>
</dbReference>
<dbReference type="GO" id="GO:0005737">
    <property type="term" value="C:cytoplasm"/>
    <property type="evidence" value="ECO:0007669"/>
    <property type="project" value="UniProtKB-SubCell"/>
</dbReference>
<dbReference type="SUPFAM" id="SSF55060">
    <property type="entry name" value="GHMP Kinase, C-terminal domain"/>
    <property type="match status" value="1"/>
</dbReference>
<evidence type="ECO:0000256" key="9">
    <source>
        <dbReference type="ARBA" id="ARBA00022777"/>
    </source>
</evidence>
<dbReference type="InterPro" id="IPR000870">
    <property type="entry name" value="Homoserine_kinase"/>
</dbReference>
<dbReference type="Proteomes" id="UP000037977">
    <property type="component" value="Unassembled WGS sequence"/>
</dbReference>
<keyword evidence="7 13" id="KW-0791">Threonine biosynthesis</keyword>
<dbReference type="STRING" id="33935.ADM90_21560"/>
<comment type="caution">
    <text evidence="16">The sequence shown here is derived from an EMBL/GenBank/DDBJ whole genome shotgun (WGS) entry which is preliminary data.</text>
</comment>
<dbReference type="PANTHER" id="PTHR20861:SF1">
    <property type="entry name" value="HOMOSERINE KINASE"/>
    <property type="match status" value="1"/>
</dbReference>
<dbReference type="HAMAP" id="MF_00384">
    <property type="entry name" value="Homoser_kinase"/>
    <property type="match status" value="1"/>
</dbReference>
<comment type="catalytic activity">
    <reaction evidence="11 13">
        <text>L-homoserine + ATP = O-phospho-L-homoserine + ADP + H(+)</text>
        <dbReference type="Rhea" id="RHEA:13985"/>
        <dbReference type="ChEBI" id="CHEBI:15378"/>
        <dbReference type="ChEBI" id="CHEBI:30616"/>
        <dbReference type="ChEBI" id="CHEBI:57476"/>
        <dbReference type="ChEBI" id="CHEBI:57590"/>
        <dbReference type="ChEBI" id="CHEBI:456216"/>
        <dbReference type="EC" id="2.7.1.39"/>
    </reaction>
</comment>
<keyword evidence="17" id="KW-1185">Reference proteome</keyword>
<comment type="pathway">
    <text evidence="1 13">Amino-acid biosynthesis; L-threonine biosynthesis; L-threonine from L-aspartate: step 4/5.</text>
</comment>
<protein>
    <recommendedName>
        <fullName evidence="4 13">Homoserine kinase</fullName>
        <shortName evidence="13">HK</shortName>
        <shortName evidence="13">HSK</shortName>
        <ecNumber evidence="3 13">2.7.1.39</ecNumber>
    </recommendedName>
</protein>
<reference evidence="16 17" key="1">
    <citation type="submission" date="2015-07" db="EMBL/GenBank/DDBJ databases">
        <title>Genome sequencing project for genomic taxonomy and phylogenomics of Bacillus-like bacteria.</title>
        <authorList>
            <person name="Liu B."/>
            <person name="Wang J."/>
            <person name="Zhu Y."/>
            <person name="Liu G."/>
            <person name="Chen Q."/>
            <person name="Chen Z."/>
            <person name="Che J."/>
            <person name="Ge C."/>
            <person name="Shi H."/>
            <person name="Pan Z."/>
            <person name="Liu X."/>
        </authorList>
    </citation>
    <scope>NUCLEOTIDE SEQUENCE [LARGE SCALE GENOMIC DNA]</scope>
    <source>
        <strain evidence="16 17">DSM 54</strain>
    </source>
</reference>
<evidence type="ECO:0000259" key="15">
    <source>
        <dbReference type="Pfam" id="PF08544"/>
    </source>
</evidence>
<feature type="binding site" evidence="13">
    <location>
        <begin position="88"/>
        <end position="98"/>
    </location>
    <ligand>
        <name>ATP</name>
        <dbReference type="ChEBI" id="CHEBI:30616"/>
    </ligand>
</feature>
<proteinExistence type="inferred from homology"/>
<dbReference type="InterPro" id="IPR006203">
    <property type="entry name" value="GHMP_knse_ATP-bd_CS"/>
</dbReference>
<keyword evidence="5 13" id="KW-0028">Amino-acid biosynthesis</keyword>
<dbReference type="Gene3D" id="3.30.70.890">
    <property type="entry name" value="GHMP kinase, C-terminal domain"/>
    <property type="match status" value="1"/>
</dbReference>
<dbReference type="EC" id="2.7.1.39" evidence="3 13"/>
<dbReference type="InterPro" id="IPR006204">
    <property type="entry name" value="GHMP_kinase_N_dom"/>
</dbReference>
<evidence type="ECO:0000256" key="7">
    <source>
        <dbReference type="ARBA" id="ARBA00022697"/>
    </source>
</evidence>
<keyword evidence="8 13" id="KW-0547">Nucleotide-binding</keyword>
<evidence type="ECO:0000256" key="6">
    <source>
        <dbReference type="ARBA" id="ARBA00022679"/>
    </source>
</evidence>
<feature type="domain" description="GHMP kinase C-terminal" evidence="15">
    <location>
        <begin position="203"/>
        <end position="279"/>
    </location>
</feature>
<dbReference type="Pfam" id="PF08544">
    <property type="entry name" value="GHMP_kinases_C"/>
    <property type="match status" value="1"/>
</dbReference>
<feature type="domain" description="GHMP kinase N-terminal" evidence="14">
    <location>
        <begin position="60"/>
        <end position="141"/>
    </location>
</feature>
<dbReference type="RefSeq" id="WP_053996923.1">
    <property type="nucleotide sequence ID" value="NZ_CP065643.1"/>
</dbReference>
<dbReference type="InterPro" id="IPR013750">
    <property type="entry name" value="GHMP_kinase_C_dom"/>
</dbReference>
<dbReference type="UniPathway" id="UPA00050">
    <property type="reaction ID" value="UER00064"/>
</dbReference>
<keyword evidence="13" id="KW-0963">Cytoplasm</keyword>
<comment type="similarity">
    <text evidence="2 13">Belongs to the GHMP kinase family. Homoserine kinase subfamily.</text>
</comment>
<comment type="subcellular location">
    <subcellularLocation>
        <location evidence="13">Cytoplasm</location>
    </subcellularLocation>
</comment>
<dbReference type="AlphaFoldDB" id="A0A0N0CUM7"/>
<evidence type="ECO:0000256" key="4">
    <source>
        <dbReference type="ARBA" id="ARBA00017858"/>
    </source>
</evidence>
<keyword evidence="10 13" id="KW-0067">ATP-binding</keyword>
<dbReference type="OrthoDB" id="9769912at2"/>
<sequence>MSKMWQISVPGSTANLGPGFDSIGLGLSLYLKLTVSLQDTWEIIHLDDNGPKEFELEEHLLYVIAKKIADQYGKQLPACRVEMASELPLARGLGSSAAAIVAGIELANQVCELGLTVQDKLNLSSQIEGHPDNATASVLGGLTISSMDENGIVDTFHINDIHASFVVYVPDIELKTSEARSVLPEKFDRAYAVSASANANMLAAALMARDFERAGRYMEADLFHEPFRAKLIPAYTEIRTAAKENGAYGTALSGAGPTLISIIPTTIADEFVQTMKTKFPTHRIILTKADEHGVQINETGKRLLS</sequence>
<dbReference type="NCBIfam" id="TIGR00191">
    <property type="entry name" value="thrB"/>
    <property type="match status" value="1"/>
</dbReference>
<evidence type="ECO:0000256" key="5">
    <source>
        <dbReference type="ARBA" id="ARBA00022605"/>
    </source>
</evidence>
<dbReference type="Gene3D" id="3.30.230.10">
    <property type="match status" value="1"/>
</dbReference>
<dbReference type="PATRIC" id="fig|33935.3.peg.4559"/>
<evidence type="ECO:0000256" key="10">
    <source>
        <dbReference type="ARBA" id="ARBA00022840"/>
    </source>
</evidence>
<evidence type="ECO:0000256" key="13">
    <source>
        <dbReference type="HAMAP-Rule" id="MF_00384"/>
    </source>
</evidence>
<evidence type="ECO:0000256" key="11">
    <source>
        <dbReference type="ARBA" id="ARBA00049375"/>
    </source>
</evidence>
<gene>
    <name evidence="13" type="primary">thrB</name>
    <name evidence="16" type="ORF">ADM90_21560</name>
</gene>
<dbReference type="GO" id="GO:0004413">
    <property type="term" value="F:homoserine kinase activity"/>
    <property type="evidence" value="ECO:0007669"/>
    <property type="project" value="UniProtKB-UniRule"/>
</dbReference>